<dbReference type="Gene3D" id="2.120.10.30">
    <property type="entry name" value="TolB, C-terminal domain"/>
    <property type="match status" value="1"/>
</dbReference>
<dbReference type="FunFam" id="2.120.10.30:FF:000241">
    <property type="entry name" value="Low-density lipoprotein receptor-related protein 6"/>
    <property type="match status" value="1"/>
</dbReference>
<keyword evidence="3" id="KW-0677">Repeat</keyword>
<organism evidence="7 8">
    <name type="scientific">Araneus ventricosus</name>
    <name type="common">Orbweaver spider</name>
    <name type="synonym">Epeira ventricosa</name>
    <dbReference type="NCBI Taxonomy" id="182803"/>
    <lineage>
        <taxon>Eukaryota</taxon>
        <taxon>Metazoa</taxon>
        <taxon>Ecdysozoa</taxon>
        <taxon>Arthropoda</taxon>
        <taxon>Chelicerata</taxon>
        <taxon>Arachnida</taxon>
        <taxon>Araneae</taxon>
        <taxon>Araneomorphae</taxon>
        <taxon>Entelegynae</taxon>
        <taxon>Araneoidea</taxon>
        <taxon>Araneidae</taxon>
        <taxon>Araneus</taxon>
    </lineage>
</organism>
<dbReference type="PANTHER" id="PTHR22722">
    <property type="entry name" value="LOW-DENSITY LIPOPROTEIN RECEPTOR-RELATED PROTEIN 2-RELATED"/>
    <property type="match status" value="1"/>
</dbReference>
<evidence type="ECO:0000259" key="6">
    <source>
        <dbReference type="SMART" id="SM00181"/>
    </source>
</evidence>
<keyword evidence="7" id="KW-0449">Lipoprotein</keyword>
<keyword evidence="1" id="KW-0245">EGF-like domain</keyword>
<keyword evidence="5" id="KW-0325">Glycoprotein</keyword>
<evidence type="ECO:0000256" key="1">
    <source>
        <dbReference type="ARBA" id="ARBA00022536"/>
    </source>
</evidence>
<evidence type="ECO:0000313" key="7">
    <source>
        <dbReference type="EMBL" id="GBM98971.1"/>
    </source>
</evidence>
<dbReference type="OrthoDB" id="6430187at2759"/>
<keyword evidence="8" id="KW-1185">Reference proteome</keyword>
<protein>
    <submittedName>
        <fullName evidence="7">Low-density lipoprotein receptor-related protein 1</fullName>
    </submittedName>
</protein>
<name>A0A4Y2K9G3_ARAVE</name>
<evidence type="ECO:0000256" key="3">
    <source>
        <dbReference type="ARBA" id="ARBA00022737"/>
    </source>
</evidence>
<dbReference type="SUPFAM" id="SSF63825">
    <property type="entry name" value="YWTD domain"/>
    <property type="match status" value="1"/>
</dbReference>
<dbReference type="InterPro" id="IPR000742">
    <property type="entry name" value="EGF"/>
</dbReference>
<proteinExistence type="predicted"/>
<dbReference type="GO" id="GO:0043235">
    <property type="term" value="C:receptor complex"/>
    <property type="evidence" value="ECO:0007669"/>
    <property type="project" value="TreeGrafter"/>
</dbReference>
<keyword evidence="7" id="KW-0675">Receptor</keyword>
<dbReference type="InterPro" id="IPR011042">
    <property type="entry name" value="6-blade_b-propeller_TolB-like"/>
</dbReference>
<keyword evidence="2" id="KW-0732">Signal</keyword>
<dbReference type="GO" id="GO:0042562">
    <property type="term" value="F:hormone binding"/>
    <property type="evidence" value="ECO:0007669"/>
    <property type="project" value="TreeGrafter"/>
</dbReference>
<evidence type="ECO:0000256" key="2">
    <source>
        <dbReference type="ARBA" id="ARBA00022729"/>
    </source>
</evidence>
<dbReference type="GO" id="GO:0006898">
    <property type="term" value="P:receptor-mediated endocytosis"/>
    <property type="evidence" value="ECO:0007669"/>
    <property type="project" value="TreeGrafter"/>
</dbReference>
<accession>A0A4Y2K9G3</accession>
<gene>
    <name evidence="7" type="primary">LRP1_3</name>
    <name evidence="7" type="ORF">AVEN_181012_1</name>
</gene>
<dbReference type="InterPro" id="IPR009030">
    <property type="entry name" value="Growth_fac_rcpt_cys_sf"/>
</dbReference>
<feature type="domain" description="EGF-like" evidence="6">
    <location>
        <begin position="14"/>
        <end position="48"/>
    </location>
</feature>
<dbReference type="SMART" id="SM00181">
    <property type="entry name" value="EGF"/>
    <property type="match status" value="2"/>
</dbReference>
<keyword evidence="4" id="KW-1015">Disulfide bond</keyword>
<dbReference type="EMBL" id="BGPR01004375">
    <property type="protein sequence ID" value="GBM98971.1"/>
    <property type="molecule type" value="Genomic_DNA"/>
</dbReference>
<dbReference type="InterPro" id="IPR051221">
    <property type="entry name" value="LDLR-related"/>
</dbReference>
<evidence type="ECO:0000313" key="8">
    <source>
        <dbReference type="Proteomes" id="UP000499080"/>
    </source>
</evidence>
<dbReference type="InterPro" id="IPR000033">
    <property type="entry name" value="LDLR_classB_rpt"/>
</dbReference>
<reference evidence="7 8" key="1">
    <citation type="journal article" date="2019" name="Sci. Rep.">
        <title>Orb-weaving spider Araneus ventricosus genome elucidates the spidroin gene catalogue.</title>
        <authorList>
            <person name="Kono N."/>
            <person name="Nakamura H."/>
            <person name="Ohtoshi R."/>
            <person name="Moran D.A.P."/>
            <person name="Shinohara A."/>
            <person name="Yoshida Y."/>
            <person name="Fujiwara M."/>
            <person name="Mori M."/>
            <person name="Tomita M."/>
            <person name="Arakawa K."/>
        </authorList>
    </citation>
    <scope>NUCLEOTIDE SEQUENCE [LARGE SCALE GENOMIC DNA]</scope>
</reference>
<dbReference type="Pfam" id="PF00058">
    <property type="entry name" value="Ldl_recept_b"/>
    <property type="match status" value="1"/>
</dbReference>
<feature type="domain" description="EGF-like" evidence="6">
    <location>
        <begin position="307"/>
        <end position="351"/>
    </location>
</feature>
<evidence type="ECO:0000256" key="5">
    <source>
        <dbReference type="ARBA" id="ARBA00023180"/>
    </source>
</evidence>
<dbReference type="SMART" id="SM00135">
    <property type="entry name" value="LY"/>
    <property type="match status" value="2"/>
</dbReference>
<dbReference type="SUPFAM" id="SSF57184">
    <property type="entry name" value="Growth factor receptor domain"/>
    <property type="match status" value="1"/>
</dbReference>
<dbReference type="AlphaFoldDB" id="A0A4Y2K9G3"/>
<dbReference type="Proteomes" id="UP000499080">
    <property type="component" value="Unassembled WGS sequence"/>
</dbReference>
<dbReference type="GO" id="GO:0016324">
    <property type="term" value="C:apical plasma membrane"/>
    <property type="evidence" value="ECO:0007669"/>
    <property type="project" value="TreeGrafter"/>
</dbReference>
<evidence type="ECO:0000256" key="4">
    <source>
        <dbReference type="ARBA" id="ARBA00023157"/>
    </source>
</evidence>
<comment type="caution">
    <text evidence="7">The sequence shown here is derived from an EMBL/GenBank/DDBJ whole genome shotgun (WGS) entry which is preliminary data.</text>
</comment>
<sequence>MINYIFFLVIQENKCENEDLCDQICSRKGTSYECLCVDGYKTKGRKCIGINVPYKAPPTLIFTNSANLQHIYLNGSLVRNNSAIKVPEKSPIDFDHRNETICWAVNGGNSSGLECCNAFNFSIQWKLTLPQLYAQSTLSQIAYDWVSGNCEPKDLALDPTKGLMFFTVWGFHSSPALERAQLDGSDRTKLVSEKIVKPNGIAVDIPTESVYWIDFYLGTIETIKYDGTGRRTLLRNKQMKSLNFISNNLIRISTFEDYMYVTNVDGSNILAIPKHNVTSSKSIKSNKTHPYSIRVYHRQKQPDVNHSCTVENGQCEQICIPLFKQGVPIPKCRCQSGFKLAKSFSQGKKCIRMYLFRYFKEQFIK</sequence>
<dbReference type="PANTHER" id="PTHR22722:SF14">
    <property type="entry name" value="MEGALIN, ISOFORM A"/>
    <property type="match status" value="1"/>
</dbReference>